<evidence type="ECO:0000256" key="1">
    <source>
        <dbReference type="SAM" id="MobiDB-lite"/>
    </source>
</evidence>
<dbReference type="EMBL" id="JARRAG010000002">
    <property type="protein sequence ID" value="MDG3006083.1"/>
    <property type="molecule type" value="Genomic_DNA"/>
</dbReference>
<feature type="compositionally biased region" description="Basic and acidic residues" evidence="1">
    <location>
        <begin position="210"/>
        <end position="219"/>
    </location>
</feature>
<evidence type="ECO:0000313" key="2">
    <source>
        <dbReference type="EMBL" id="MDG3006083.1"/>
    </source>
</evidence>
<reference evidence="2 3" key="1">
    <citation type="submission" date="2023-03" db="EMBL/GenBank/DDBJ databases">
        <title>Paludisphaera mucosa sp. nov. a novel planctomycete from northern fen.</title>
        <authorList>
            <person name="Ivanova A."/>
        </authorList>
    </citation>
    <scope>NUCLEOTIDE SEQUENCE [LARGE SCALE GENOMIC DNA]</scope>
    <source>
        <strain evidence="2 3">Pla2</strain>
    </source>
</reference>
<proteinExistence type="predicted"/>
<feature type="region of interest" description="Disordered" evidence="1">
    <location>
        <begin position="185"/>
        <end position="219"/>
    </location>
</feature>
<dbReference type="RefSeq" id="WP_277862386.1">
    <property type="nucleotide sequence ID" value="NZ_JARRAG010000002.1"/>
</dbReference>
<evidence type="ECO:0000313" key="3">
    <source>
        <dbReference type="Proteomes" id="UP001216907"/>
    </source>
</evidence>
<sequence length="264" mass="29312">MSDPTRDGDDAHPCKSPIVLRPTLMTRFVSRPLPPAWPGGGPRFPIDARFYLAALRAEMAWLIYSATRFHDLISTDGVSPPDGISVHALATEVWSRTRAFLHYSDGLMRVMGCGLHELDGRLRVVGMPESSTDLWTIHGIVDAIKFKHSSDVDYARYISTPARLAGLIALIDGLPPFEFDFSILAEPPPPAPSPKPRQEATVTGPPRRGRPADTDPNMDKRIFDAWRTGRYSTYGGLAVDFDITVNDVRKAIDRRRKRAGKKHA</sequence>
<comment type="caution">
    <text evidence="2">The sequence shown here is derived from an EMBL/GenBank/DDBJ whole genome shotgun (WGS) entry which is preliminary data.</text>
</comment>
<feature type="compositionally biased region" description="Pro residues" evidence="1">
    <location>
        <begin position="186"/>
        <end position="195"/>
    </location>
</feature>
<name>A0ABT6FET0_9BACT</name>
<protein>
    <submittedName>
        <fullName evidence="2">Uncharacterized protein</fullName>
    </submittedName>
</protein>
<accession>A0ABT6FET0</accession>
<dbReference type="Proteomes" id="UP001216907">
    <property type="component" value="Unassembled WGS sequence"/>
</dbReference>
<gene>
    <name evidence="2" type="ORF">PZE19_20105</name>
</gene>
<keyword evidence="3" id="KW-1185">Reference proteome</keyword>
<organism evidence="2 3">
    <name type="scientific">Paludisphaera mucosa</name>
    <dbReference type="NCBI Taxonomy" id="3030827"/>
    <lineage>
        <taxon>Bacteria</taxon>
        <taxon>Pseudomonadati</taxon>
        <taxon>Planctomycetota</taxon>
        <taxon>Planctomycetia</taxon>
        <taxon>Isosphaerales</taxon>
        <taxon>Isosphaeraceae</taxon>
        <taxon>Paludisphaera</taxon>
    </lineage>
</organism>